<dbReference type="RefSeq" id="WP_155357285.1">
    <property type="nucleotide sequence ID" value="NZ_BAAAHL010000038.1"/>
</dbReference>
<comment type="caution">
    <text evidence="1">The sequence shown here is derived from an EMBL/GenBank/DDBJ whole genome shotgun (WGS) entry which is preliminary data.</text>
</comment>
<accession>A0A5M3WX99</accession>
<proteinExistence type="predicted"/>
<keyword evidence="2" id="KW-1185">Reference proteome</keyword>
<evidence type="ECO:0008006" key="3">
    <source>
        <dbReference type="Google" id="ProtNLM"/>
    </source>
</evidence>
<sequence>MPGYLLHVGATVLCAHGGQAQPGAPSPRVKVNGAPALTTVAPHTVAGCPMVTGGSPTPCATAQWTTGATRVTSEQQPLLLLDSQASCVPNGTPVTVVATQTRVTAQ</sequence>
<organism evidence="1 2">
    <name type="scientific">Acrocarpospora macrocephala</name>
    <dbReference type="NCBI Taxonomy" id="150177"/>
    <lineage>
        <taxon>Bacteria</taxon>
        <taxon>Bacillati</taxon>
        <taxon>Actinomycetota</taxon>
        <taxon>Actinomycetes</taxon>
        <taxon>Streptosporangiales</taxon>
        <taxon>Streptosporangiaceae</taxon>
        <taxon>Acrocarpospora</taxon>
    </lineage>
</organism>
<reference evidence="1 2" key="1">
    <citation type="submission" date="2019-10" db="EMBL/GenBank/DDBJ databases">
        <title>Whole genome shotgun sequence of Acrocarpospora macrocephala NBRC 16266.</title>
        <authorList>
            <person name="Ichikawa N."/>
            <person name="Kimura A."/>
            <person name="Kitahashi Y."/>
            <person name="Komaki H."/>
            <person name="Oguchi A."/>
        </authorList>
    </citation>
    <scope>NUCLEOTIDE SEQUENCE [LARGE SCALE GENOMIC DNA]</scope>
    <source>
        <strain evidence="1 2">NBRC 16266</strain>
    </source>
</reference>
<evidence type="ECO:0000313" key="2">
    <source>
        <dbReference type="Proteomes" id="UP000331127"/>
    </source>
</evidence>
<dbReference type="EMBL" id="BLAE01000033">
    <property type="protein sequence ID" value="GES11941.1"/>
    <property type="molecule type" value="Genomic_DNA"/>
</dbReference>
<protein>
    <recommendedName>
        <fullName evidence="3">DUF4280 domain-containing protein</fullName>
    </recommendedName>
</protein>
<dbReference type="AlphaFoldDB" id="A0A5M3WX99"/>
<gene>
    <name evidence="1" type="ORF">Amac_055380</name>
</gene>
<dbReference type="Proteomes" id="UP000331127">
    <property type="component" value="Unassembled WGS sequence"/>
</dbReference>
<dbReference type="OrthoDB" id="675629at2"/>
<name>A0A5M3WX99_9ACTN</name>
<evidence type="ECO:0000313" key="1">
    <source>
        <dbReference type="EMBL" id="GES11941.1"/>
    </source>
</evidence>